<dbReference type="SUPFAM" id="SSF56281">
    <property type="entry name" value="Metallo-hydrolase/oxidoreductase"/>
    <property type="match status" value="1"/>
</dbReference>
<evidence type="ECO:0000313" key="3">
    <source>
        <dbReference type="Proteomes" id="UP001595988"/>
    </source>
</evidence>
<dbReference type="EMBL" id="JBHSFT010000048">
    <property type="protein sequence ID" value="MFC4664207.1"/>
    <property type="molecule type" value="Genomic_DNA"/>
</dbReference>
<proteinExistence type="predicted"/>
<dbReference type="PANTHER" id="PTHR42951">
    <property type="entry name" value="METALLO-BETA-LACTAMASE DOMAIN-CONTAINING"/>
    <property type="match status" value="1"/>
</dbReference>
<dbReference type="InterPro" id="IPR001279">
    <property type="entry name" value="Metallo-B-lactamas"/>
</dbReference>
<reference evidence="3" key="1">
    <citation type="journal article" date="2019" name="Int. J. Syst. Evol. Microbiol.">
        <title>The Global Catalogue of Microorganisms (GCM) 10K type strain sequencing project: providing services to taxonomists for standard genome sequencing and annotation.</title>
        <authorList>
            <consortium name="The Broad Institute Genomics Platform"/>
            <consortium name="The Broad Institute Genome Sequencing Center for Infectious Disease"/>
            <person name="Wu L."/>
            <person name="Ma J."/>
        </authorList>
    </citation>
    <scope>NUCLEOTIDE SEQUENCE [LARGE SCALE GENOMIC DNA]</scope>
    <source>
        <strain evidence="3">CCUG 37257</strain>
    </source>
</reference>
<dbReference type="RefSeq" id="WP_193064815.1">
    <property type="nucleotide sequence ID" value="NZ_JBHSFT010000048.1"/>
</dbReference>
<dbReference type="Gene3D" id="3.60.15.10">
    <property type="entry name" value="Ribonuclease Z/Hydroxyacylglutathione hydrolase-like"/>
    <property type="match status" value="1"/>
</dbReference>
<evidence type="ECO:0000313" key="2">
    <source>
        <dbReference type="EMBL" id="MFC4664207.1"/>
    </source>
</evidence>
<accession>A0ABV9K2K4</accession>
<name>A0ABV9K2K4_9BACI</name>
<feature type="domain" description="Metallo-beta-lactamase" evidence="1">
    <location>
        <begin position="20"/>
        <end position="211"/>
    </location>
</feature>
<sequence>MIIKRYHNLYQITFLPYLFPINCFVVEQEADLICIDMGVGKFADTVKEMVHQTGKPLNTLILTHAHGDHVNGIPYFKKVFPEVLVGISKRDSYLLKKDFRLQEDEPDKPVKGGFPKNIIPIDFTFESGEFIDSLEVISSPGHTPGAVSFFEPQHRMLIAGDAFQTRGGLAVSGVLKWQFPFPKIATWDRKMAVESAKKLLDLNPELLAVGHGNMLVYPKEQMKKAIKVAERGMEK</sequence>
<gene>
    <name evidence="2" type="ORF">ACFO3P_18680</name>
</gene>
<organism evidence="2 3">
    <name type="scientific">Oceanobacillus aidingensis</name>
    <dbReference type="NCBI Taxonomy" id="645964"/>
    <lineage>
        <taxon>Bacteria</taxon>
        <taxon>Bacillati</taxon>
        <taxon>Bacillota</taxon>
        <taxon>Bacilli</taxon>
        <taxon>Bacillales</taxon>
        <taxon>Bacillaceae</taxon>
        <taxon>Oceanobacillus</taxon>
    </lineage>
</organism>
<dbReference type="CDD" id="cd07721">
    <property type="entry name" value="yflN-like_MBL-fold"/>
    <property type="match status" value="1"/>
</dbReference>
<dbReference type="Pfam" id="PF00753">
    <property type="entry name" value="Lactamase_B"/>
    <property type="match status" value="1"/>
</dbReference>
<dbReference type="InterPro" id="IPR036866">
    <property type="entry name" value="RibonucZ/Hydroxyglut_hydro"/>
</dbReference>
<dbReference type="Proteomes" id="UP001595988">
    <property type="component" value="Unassembled WGS sequence"/>
</dbReference>
<keyword evidence="3" id="KW-1185">Reference proteome</keyword>
<dbReference type="PANTHER" id="PTHR42951:SF9">
    <property type="entry name" value="METAL-DEPENDENT HYDROLASE"/>
    <property type="match status" value="1"/>
</dbReference>
<dbReference type="InterPro" id="IPR050855">
    <property type="entry name" value="NDM-1-like"/>
</dbReference>
<comment type="caution">
    <text evidence="2">The sequence shown here is derived from an EMBL/GenBank/DDBJ whole genome shotgun (WGS) entry which is preliminary data.</text>
</comment>
<dbReference type="SMART" id="SM00849">
    <property type="entry name" value="Lactamase_B"/>
    <property type="match status" value="1"/>
</dbReference>
<evidence type="ECO:0000259" key="1">
    <source>
        <dbReference type="SMART" id="SM00849"/>
    </source>
</evidence>
<protein>
    <submittedName>
        <fullName evidence="2">MBL fold metallo-hydrolase</fullName>
    </submittedName>
</protein>